<dbReference type="NCBIfam" id="TIGR04354">
    <property type="entry name" value="amphi-Trp"/>
    <property type="match status" value="1"/>
</dbReference>
<dbReference type="Pfam" id="PF20068">
    <property type="entry name" value="Amphi-Trp"/>
    <property type="match status" value="1"/>
</dbReference>
<keyword evidence="4" id="KW-1185">Reference proteome</keyword>
<reference evidence="3 4" key="1">
    <citation type="submission" date="2021-03" db="EMBL/GenBank/DDBJ databases">
        <title>Genomic Encyclopedia of Type Strains, Phase IV (KMG-IV): sequencing the most valuable type-strain genomes for metagenomic binning, comparative biology and taxonomic classification.</title>
        <authorList>
            <person name="Goeker M."/>
        </authorList>
    </citation>
    <scope>NUCLEOTIDE SEQUENCE [LARGE SCALE GENOMIC DNA]</scope>
    <source>
        <strain evidence="3 4">DSM 12287</strain>
    </source>
</reference>
<dbReference type="EMBL" id="JAGGKE010000007">
    <property type="protein sequence ID" value="MBP1902123.1"/>
    <property type="molecule type" value="Genomic_DNA"/>
</dbReference>
<dbReference type="RefSeq" id="WP_209546911.1">
    <property type="nucleotide sequence ID" value="NZ_BAAADX010000001.1"/>
</dbReference>
<comment type="caution">
    <text evidence="3">The sequence shown here is derived from an EMBL/GenBank/DDBJ whole genome shotgun (WGS) entry which is preliminary data.</text>
</comment>
<proteinExistence type="predicted"/>
<dbReference type="Proteomes" id="UP000770586">
    <property type="component" value="Unassembled WGS sequence"/>
</dbReference>
<dbReference type="OrthoDB" id="194858at2157"/>
<dbReference type="InterPro" id="IPR027598">
    <property type="entry name" value="Amphi-Trp_dom"/>
</dbReference>
<feature type="compositionally biased region" description="Acidic residues" evidence="1">
    <location>
        <begin position="72"/>
        <end position="82"/>
    </location>
</feature>
<sequence>MPEEVLFESESRRSREEIAAYLRTVADSLDAGNAITLKRGDESATLEPPARPTFEVKAEREGPTEGPGELSVEFELEWDEDGGEKSADGDLEIE</sequence>
<accession>A0A8J7UQ58</accession>
<organism evidence="3 4">
    <name type="scientific">Halorubrum trapanicum</name>
    <dbReference type="NCBI Taxonomy" id="29284"/>
    <lineage>
        <taxon>Archaea</taxon>
        <taxon>Methanobacteriati</taxon>
        <taxon>Methanobacteriota</taxon>
        <taxon>Stenosarchaea group</taxon>
        <taxon>Halobacteria</taxon>
        <taxon>Halobacteriales</taxon>
        <taxon>Haloferacaceae</taxon>
        <taxon>Halorubrum</taxon>
    </lineage>
</organism>
<feature type="region of interest" description="Disordered" evidence="1">
    <location>
        <begin position="39"/>
        <end position="94"/>
    </location>
</feature>
<evidence type="ECO:0000313" key="3">
    <source>
        <dbReference type="EMBL" id="MBP1902123.1"/>
    </source>
</evidence>
<evidence type="ECO:0000313" key="4">
    <source>
        <dbReference type="Proteomes" id="UP000770586"/>
    </source>
</evidence>
<feature type="compositionally biased region" description="Basic and acidic residues" evidence="1">
    <location>
        <begin position="54"/>
        <end position="63"/>
    </location>
</feature>
<evidence type="ECO:0000256" key="1">
    <source>
        <dbReference type="SAM" id="MobiDB-lite"/>
    </source>
</evidence>
<protein>
    <submittedName>
        <fullName evidence="3">Amphi-Trp domain-containing protein</fullName>
    </submittedName>
</protein>
<gene>
    <name evidence="3" type="ORF">J2744_001807</name>
</gene>
<name>A0A8J7UQ58_9EURY</name>
<evidence type="ECO:0000259" key="2">
    <source>
        <dbReference type="Pfam" id="PF20068"/>
    </source>
</evidence>
<dbReference type="AlphaFoldDB" id="A0A8J7UQ58"/>
<feature type="domain" description="Amphi-Trp" evidence="2">
    <location>
        <begin position="1"/>
        <end position="94"/>
    </location>
</feature>